<evidence type="ECO:0000256" key="6">
    <source>
        <dbReference type="SAM" id="SignalP"/>
    </source>
</evidence>
<dbReference type="GO" id="GO:0009055">
    <property type="term" value="F:electron transfer activity"/>
    <property type="evidence" value="ECO:0007669"/>
    <property type="project" value="InterPro"/>
</dbReference>
<sequence length="654" mass="68774" precursor="true">MIARHLFQNTCVSILLFGLVCMAGCGGGEEAANTTASNDAAAATAAEANYNPPSESESESSASYGGGETYGGGSYGSGSNSGGGSGSSSGYGSSEDMYAGMSSEEQMSYENYEGSGSSMSEEQMYNESYNNYNEEMYNSGSGSGYGSGSSMYGSGGGMYGSGGAGAGAPFAINAATQLIGQNCIFCHGPQKAEGNIRLDSLSGDFENPLNAKLWEQVLEQLEAGTMPPAAVQRRPQPDQQQKMIAWLEQTLDERAEQDYQTLAEFYFSTGHEKKGLDYSYAHMLAADDAQAEELFQQARWYVTGKRPVTTLRFAVGIELSAPSDLTDVKPIGVKQASGGGGGGGYEGGYGGSGSGGGAGGNTARSFESLTGEFGEELVSDFSDRWTSGALGTVFNEVVVKAPATPTRGGMNAGGMNGSYGMSEEMYSSGGSSYGGGGYGSGSPMGAGTPAGSPGKKGPTLPDQQITPGLIYVGTGSHVEMMAKAAEVGATGLFLFEVTASVNRVTRLTNNETRLRVFQIDGTPTGKPVGATRTLKNTEIEMAERRGNPSDDVEKNIDRMFAQFDTAFKLDSLPTLPADIARKRMVQLLSTQDASRFEKLFEARLYHTNGWLTDQELSTIYQIILEGNEGQVLAQGLPEDRQLVMQLQLEPADID</sequence>
<accession>A0A518G563</accession>
<evidence type="ECO:0000256" key="4">
    <source>
        <dbReference type="PROSITE-ProRule" id="PRU00433"/>
    </source>
</evidence>
<gene>
    <name evidence="8" type="ORF">Q31a_20420</name>
</gene>
<organism evidence="8 9">
    <name type="scientific">Aureliella helgolandensis</name>
    <dbReference type="NCBI Taxonomy" id="2527968"/>
    <lineage>
        <taxon>Bacteria</taxon>
        <taxon>Pseudomonadati</taxon>
        <taxon>Planctomycetota</taxon>
        <taxon>Planctomycetia</taxon>
        <taxon>Pirellulales</taxon>
        <taxon>Pirellulaceae</taxon>
        <taxon>Aureliella</taxon>
    </lineage>
</organism>
<evidence type="ECO:0000256" key="3">
    <source>
        <dbReference type="ARBA" id="ARBA00023004"/>
    </source>
</evidence>
<dbReference type="InterPro" id="IPR036909">
    <property type="entry name" value="Cyt_c-like_dom_sf"/>
</dbReference>
<feature type="chain" id="PRO_5021923039" evidence="6">
    <location>
        <begin position="24"/>
        <end position="654"/>
    </location>
</feature>
<keyword evidence="2 4" id="KW-0479">Metal-binding</keyword>
<evidence type="ECO:0000256" key="2">
    <source>
        <dbReference type="ARBA" id="ARBA00022723"/>
    </source>
</evidence>
<evidence type="ECO:0000313" key="8">
    <source>
        <dbReference type="EMBL" id="QDV23737.1"/>
    </source>
</evidence>
<feature type="signal peptide" evidence="6">
    <location>
        <begin position="1"/>
        <end position="23"/>
    </location>
</feature>
<proteinExistence type="predicted"/>
<feature type="domain" description="Cytochrome c" evidence="7">
    <location>
        <begin position="162"/>
        <end position="251"/>
    </location>
</feature>
<feature type="compositionally biased region" description="Gly residues" evidence="5">
    <location>
        <begin position="64"/>
        <end position="89"/>
    </location>
</feature>
<name>A0A518G563_9BACT</name>
<keyword evidence="1 4" id="KW-0349">Heme</keyword>
<reference evidence="8 9" key="1">
    <citation type="submission" date="2019-02" db="EMBL/GenBank/DDBJ databases">
        <title>Deep-cultivation of Planctomycetes and their phenomic and genomic characterization uncovers novel biology.</title>
        <authorList>
            <person name="Wiegand S."/>
            <person name="Jogler M."/>
            <person name="Boedeker C."/>
            <person name="Pinto D."/>
            <person name="Vollmers J."/>
            <person name="Rivas-Marin E."/>
            <person name="Kohn T."/>
            <person name="Peeters S.H."/>
            <person name="Heuer A."/>
            <person name="Rast P."/>
            <person name="Oberbeckmann S."/>
            <person name="Bunk B."/>
            <person name="Jeske O."/>
            <person name="Meyerdierks A."/>
            <person name="Storesund J.E."/>
            <person name="Kallscheuer N."/>
            <person name="Luecker S."/>
            <person name="Lage O.M."/>
            <person name="Pohl T."/>
            <person name="Merkel B.J."/>
            <person name="Hornburger P."/>
            <person name="Mueller R.-W."/>
            <person name="Bruemmer F."/>
            <person name="Labrenz M."/>
            <person name="Spormann A.M."/>
            <person name="Op den Camp H."/>
            <person name="Overmann J."/>
            <person name="Amann R."/>
            <person name="Jetten M.S.M."/>
            <person name="Mascher T."/>
            <person name="Medema M.H."/>
            <person name="Devos D.P."/>
            <person name="Kaster A.-K."/>
            <person name="Ovreas L."/>
            <person name="Rohde M."/>
            <person name="Galperin M.Y."/>
            <person name="Jogler C."/>
        </authorList>
    </citation>
    <scope>NUCLEOTIDE SEQUENCE [LARGE SCALE GENOMIC DNA]</scope>
    <source>
        <strain evidence="8 9">Q31a</strain>
    </source>
</reference>
<evidence type="ECO:0000256" key="1">
    <source>
        <dbReference type="ARBA" id="ARBA00022617"/>
    </source>
</evidence>
<keyword evidence="6" id="KW-0732">Signal</keyword>
<dbReference type="Proteomes" id="UP000318017">
    <property type="component" value="Chromosome"/>
</dbReference>
<dbReference type="RefSeq" id="WP_145076878.1">
    <property type="nucleotide sequence ID" value="NZ_CP036298.1"/>
</dbReference>
<dbReference type="InterPro" id="IPR011429">
    <property type="entry name" value="Cyt_c_Planctomycete-type"/>
</dbReference>
<keyword evidence="3 4" id="KW-0408">Iron</keyword>
<dbReference type="Pfam" id="PF07635">
    <property type="entry name" value="PSCyt1"/>
    <property type="match status" value="1"/>
</dbReference>
<evidence type="ECO:0000256" key="5">
    <source>
        <dbReference type="SAM" id="MobiDB-lite"/>
    </source>
</evidence>
<dbReference type="KEGG" id="ahel:Q31a_20420"/>
<dbReference type="EMBL" id="CP036298">
    <property type="protein sequence ID" value="QDV23737.1"/>
    <property type="molecule type" value="Genomic_DNA"/>
</dbReference>
<evidence type="ECO:0000259" key="7">
    <source>
        <dbReference type="PROSITE" id="PS51007"/>
    </source>
</evidence>
<dbReference type="SUPFAM" id="SSF46626">
    <property type="entry name" value="Cytochrome c"/>
    <property type="match status" value="1"/>
</dbReference>
<dbReference type="GO" id="GO:0020037">
    <property type="term" value="F:heme binding"/>
    <property type="evidence" value="ECO:0007669"/>
    <property type="project" value="InterPro"/>
</dbReference>
<dbReference type="Gene3D" id="1.10.760.10">
    <property type="entry name" value="Cytochrome c-like domain"/>
    <property type="match status" value="1"/>
</dbReference>
<dbReference type="PROSITE" id="PS51007">
    <property type="entry name" value="CYTC"/>
    <property type="match status" value="1"/>
</dbReference>
<dbReference type="OrthoDB" id="292798at2"/>
<dbReference type="InterPro" id="IPR009056">
    <property type="entry name" value="Cyt_c-like_dom"/>
</dbReference>
<dbReference type="GO" id="GO:0046872">
    <property type="term" value="F:metal ion binding"/>
    <property type="evidence" value="ECO:0007669"/>
    <property type="project" value="UniProtKB-KW"/>
</dbReference>
<dbReference type="AlphaFoldDB" id="A0A518G563"/>
<evidence type="ECO:0000313" key="9">
    <source>
        <dbReference type="Proteomes" id="UP000318017"/>
    </source>
</evidence>
<protein>
    <submittedName>
        <fullName evidence="8">Planctomycete cytochrome C</fullName>
    </submittedName>
</protein>
<keyword evidence="9" id="KW-1185">Reference proteome</keyword>
<feature type="region of interest" description="Disordered" evidence="5">
    <location>
        <begin position="44"/>
        <end position="97"/>
    </location>
</feature>